<dbReference type="EMBL" id="JBHSMJ010000007">
    <property type="protein sequence ID" value="MFC5447401.1"/>
    <property type="molecule type" value="Genomic_DNA"/>
</dbReference>
<protein>
    <recommendedName>
        <fullName evidence="3">Chromosome partitioning protein ParB</fullName>
    </recommendedName>
</protein>
<evidence type="ECO:0000313" key="2">
    <source>
        <dbReference type="Proteomes" id="UP001596044"/>
    </source>
</evidence>
<reference evidence="2" key="1">
    <citation type="journal article" date="2019" name="Int. J. Syst. Evol. Microbiol.">
        <title>The Global Catalogue of Microorganisms (GCM) 10K type strain sequencing project: providing services to taxonomists for standard genome sequencing and annotation.</title>
        <authorList>
            <consortium name="The Broad Institute Genomics Platform"/>
            <consortium name="The Broad Institute Genome Sequencing Center for Infectious Disease"/>
            <person name="Wu L."/>
            <person name="Ma J."/>
        </authorList>
    </citation>
    <scope>NUCLEOTIDE SEQUENCE [LARGE SCALE GENOMIC DNA]</scope>
    <source>
        <strain evidence="2">KACC 11904</strain>
    </source>
</reference>
<proteinExistence type="predicted"/>
<keyword evidence="2" id="KW-1185">Reference proteome</keyword>
<dbReference type="RefSeq" id="WP_270884193.1">
    <property type="nucleotide sequence ID" value="NZ_JAQFVF010000065.1"/>
</dbReference>
<accession>A0ABW0K3J0</accession>
<evidence type="ECO:0008006" key="3">
    <source>
        <dbReference type="Google" id="ProtNLM"/>
    </source>
</evidence>
<organism evidence="1 2">
    <name type="scientific">Paenibacillus aestuarii</name>
    <dbReference type="NCBI Taxonomy" id="516965"/>
    <lineage>
        <taxon>Bacteria</taxon>
        <taxon>Bacillati</taxon>
        <taxon>Bacillota</taxon>
        <taxon>Bacilli</taxon>
        <taxon>Bacillales</taxon>
        <taxon>Paenibacillaceae</taxon>
        <taxon>Paenibacillus</taxon>
    </lineage>
</organism>
<dbReference type="Gene3D" id="3.90.1530.10">
    <property type="entry name" value="Conserved hypothetical protein from pyrococcus furiosus pfu- 392566-001, ParB domain"/>
    <property type="match status" value="1"/>
</dbReference>
<gene>
    <name evidence="1" type="ORF">ACFPOG_03975</name>
</gene>
<evidence type="ECO:0000313" key="1">
    <source>
        <dbReference type="EMBL" id="MFC5447401.1"/>
    </source>
</evidence>
<sequence length="164" mass="19066">MKYTVQYIPLNKIKPGYSDKITQRIRELRKAAQDCMHLLVVRKSKKDGGYIVVSGHQHLDYLQKHTKKTAAPCLVDESKLSTKLGTLMDQLRRRKLPYEVPHIKLNRLTPSTWAIMHAFLKQEPRFRRLSRSQQIKVLLLGLQYKKTTVSSMKAKVNDLLKVRG</sequence>
<comment type="caution">
    <text evidence="1">The sequence shown here is derived from an EMBL/GenBank/DDBJ whole genome shotgun (WGS) entry which is preliminary data.</text>
</comment>
<dbReference type="Proteomes" id="UP001596044">
    <property type="component" value="Unassembled WGS sequence"/>
</dbReference>
<name>A0ABW0K3J0_9BACL</name>